<evidence type="ECO:0000313" key="1">
    <source>
        <dbReference type="EMBL" id="CAA6827679.1"/>
    </source>
</evidence>
<dbReference type="SUPFAM" id="SSF53756">
    <property type="entry name" value="UDP-Glycosyltransferase/glycogen phosphorylase"/>
    <property type="match status" value="1"/>
</dbReference>
<dbReference type="Gene3D" id="3.40.50.2000">
    <property type="entry name" value="Glycogen Phosphorylase B"/>
    <property type="match status" value="1"/>
</dbReference>
<name>A0A6S6U7D0_9GAMM</name>
<gene>
    <name evidence="1" type="ORF">HELGO_WM8464</name>
</gene>
<proteinExistence type="predicted"/>
<sequence length="373" mass="42258">MKHLIIDISSHGLGHLAQTALVINSLDTNKIRLTVRTKISEEILKERIQHPFDLIPYQQDIGMIMHDALQVDAKATMKWYQDFHATYTLRKKQAARDLETLKPDLVFADIPYLSLDACSLIDVPSIALCSLNWADIFQAYCGHFNGAAIIHDDIVNAYSKAQYFLQATPSMPMDNLSNLHAISPIAQKGEKQTTKLRNCVQKPDTTRFILVALGGIGMQYPLESWPQIDDVSWIFDDAALYLQREDFIAKSLIDLSYTDLLASCDVILTKTGYGTQTEAVVNRIPTLCVARGDWPEEPYLFEWHQRHGIVDFLHWQNIGTQNFRTQIECMLEQDWNQKTLNPTGAGEAAAIIHDLLYPLHPSRQSLPNQELAP</sequence>
<dbReference type="PANTHER" id="PTHR38134">
    <property type="entry name" value="SLR1395 PROTEIN"/>
    <property type="match status" value="1"/>
</dbReference>
<dbReference type="PANTHER" id="PTHR38134:SF2">
    <property type="entry name" value="GALACTOKINASE"/>
    <property type="match status" value="1"/>
</dbReference>
<evidence type="ECO:0008006" key="2">
    <source>
        <dbReference type="Google" id="ProtNLM"/>
    </source>
</evidence>
<protein>
    <recommendedName>
        <fullName evidence="2">Glycosyl transferase family 28 C-terminal domain-containing protein</fullName>
    </recommendedName>
</protein>
<dbReference type="EMBL" id="CACVAY010000141">
    <property type="protein sequence ID" value="CAA6827679.1"/>
    <property type="molecule type" value="Genomic_DNA"/>
</dbReference>
<dbReference type="AlphaFoldDB" id="A0A6S6U7D0"/>
<reference evidence="1" key="1">
    <citation type="submission" date="2020-01" db="EMBL/GenBank/DDBJ databases">
        <authorList>
            <person name="Meier V. D."/>
            <person name="Meier V D."/>
        </authorList>
    </citation>
    <scope>NUCLEOTIDE SEQUENCE</scope>
    <source>
        <strain evidence="1">HLG_WM_MAG_07</strain>
    </source>
</reference>
<dbReference type="InterPro" id="IPR053205">
    <property type="entry name" value="GHMP_kinase_L-arabinokinase"/>
</dbReference>
<organism evidence="1">
    <name type="scientific">uncultured Thiotrichaceae bacterium</name>
    <dbReference type="NCBI Taxonomy" id="298394"/>
    <lineage>
        <taxon>Bacteria</taxon>
        <taxon>Pseudomonadati</taxon>
        <taxon>Pseudomonadota</taxon>
        <taxon>Gammaproteobacteria</taxon>
        <taxon>Thiotrichales</taxon>
        <taxon>Thiotrichaceae</taxon>
        <taxon>environmental samples</taxon>
    </lineage>
</organism>
<accession>A0A6S6U7D0</accession>